<organism evidence="3 4">
    <name type="scientific">Clostridium botulinum B2 450</name>
    <dbReference type="NCBI Taxonomy" id="1379739"/>
    <lineage>
        <taxon>Bacteria</taxon>
        <taxon>Bacillati</taxon>
        <taxon>Bacillota</taxon>
        <taxon>Clostridia</taxon>
        <taxon>Eubacteriales</taxon>
        <taxon>Clostridiaceae</taxon>
        <taxon>Clostridium</taxon>
    </lineage>
</organism>
<protein>
    <submittedName>
        <fullName evidence="3">Uncharacterized protein</fullName>
    </submittedName>
</protein>
<dbReference type="Proteomes" id="UP000032250">
    <property type="component" value="Unassembled WGS sequence"/>
</dbReference>
<evidence type="ECO:0000313" key="3">
    <source>
        <dbReference type="EMBL" id="KIS22544.1"/>
    </source>
</evidence>
<keyword evidence="2" id="KW-1133">Transmembrane helix</keyword>
<dbReference type="AlphaFoldDB" id="A0A0D1AHD3"/>
<evidence type="ECO:0000256" key="2">
    <source>
        <dbReference type="SAM" id="Phobius"/>
    </source>
</evidence>
<gene>
    <name evidence="3" type="ORF">N495_02710</name>
</gene>
<evidence type="ECO:0000256" key="1">
    <source>
        <dbReference type="SAM" id="MobiDB-lite"/>
    </source>
</evidence>
<sequence length="124" mass="14347">MPVWLKFALQILFFSIIVIIGYTALKVYVLDKININKWLVFALSIFILIFPALIKFNINGTIWQYVQSAIVIILTLWFLDLMGIGAGSRTKKKKNDVVIRPKAKPNRAKNIKKENNKKENNKKK</sequence>
<comment type="caution">
    <text evidence="3">The sequence shown here is derived from an EMBL/GenBank/DDBJ whole genome shotgun (WGS) entry which is preliminary data.</text>
</comment>
<dbReference type="OrthoDB" id="1923861at2"/>
<dbReference type="PATRIC" id="fig|1379739.3.peg.850"/>
<dbReference type="HOGENOM" id="CLU_161221_0_0_9"/>
<accession>A0A0D1AHD3</accession>
<feature type="compositionally biased region" description="Basic and acidic residues" evidence="1">
    <location>
        <begin position="111"/>
        <end position="124"/>
    </location>
</feature>
<feature type="transmembrane region" description="Helical" evidence="2">
    <location>
        <begin position="6"/>
        <end position="25"/>
    </location>
</feature>
<evidence type="ECO:0000313" key="4">
    <source>
        <dbReference type="Proteomes" id="UP000032250"/>
    </source>
</evidence>
<name>A0A0D1AHD3_CLOBO</name>
<dbReference type="EMBL" id="JXSU01000007">
    <property type="protein sequence ID" value="KIS22544.1"/>
    <property type="molecule type" value="Genomic_DNA"/>
</dbReference>
<feature type="region of interest" description="Disordered" evidence="1">
    <location>
        <begin position="102"/>
        <end position="124"/>
    </location>
</feature>
<keyword evidence="2" id="KW-0812">Transmembrane</keyword>
<dbReference type="RefSeq" id="WP_003488458.1">
    <property type="nucleotide sequence ID" value="NZ_JXSU01000007.1"/>
</dbReference>
<feature type="transmembrane region" description="Helical" evidence="2">
    <location>
        <begin position="37"/>
        <end position="56"/>
    </location>
</feature>
<proteinExistence type="predicted"/>
<reference evidence="3 4" key="1">
    <citation type="submission" date="2014-06" db="EMBL/GenBank/DDBJ databases">
        <title>Genome characterization of distinct group I Clostridium botulinum lineages.</title>
        <authorList>
            <person name="Giordani F."/>
            <person name="Anselmo A."/>
            <person name="Fillo S."/>
            <person name="Palozzi A.M."/>
            <person name="Fortunato A."/>
            <person name="Gentile B."/>
            <person name="Ciammaruconi A."/>
            <person name="Anniballi F."/>
            <person name="De Medici D."/>
            <person name="Lista F."/>
        </authorList>
    </citation>
    <scope>NUCLEOTIDE SEQUENCE [LARGE SCALE GENOMIC DNA]</scope>
    <source>
        <strain evidence="3 4">B2 450</strain>
    </source>
</reference>
<keyword evidence="2" id="KW-0472">Membrane</keyword>
<feature type="transmembrane region" description="Helical" evidence="2">
    <location>
        <begin position="62"/>
        <end position="84"/>
    </location>
</feature>